<organism evidence="1 2">
    <name type="scientific">Dorcoceras hygrometricum</name>
    <dbReference type="NCBI Taxonomy" id="472368"/>
    <lineage>
        <taxon>Eukaryota</taxon>
        <taxon>Viridiplantae</taxon>
        <taxon>Streptophyta</taxon>
        <taxon>Embryophyta</taxon>
        <taxon>Tracheophyta</taxon>
        <taxon>Spermatophyta</taxon>
        <taxon>Magnoliopsida</taxon>
        <taxon>eudicotyledons</taxon>
        <taxon>Gunneridae</taxon>
        <taxon>Pentapetalae</taxon>
        <taxon>asterids</taxon>
        <taxon>lamiids</taxon>
        <taxon>Lamiales</taxon>
        <taxon>Gesneriaceae</taxon>
        <taxon>Didymocarpoideae</taxon>
        <taxon>Trichosporeae</taxon>
        <taxon>Loxocarpinae</taxon>
        <taxon>Dorcoceras</taxon>
    </lineage>
</organism>
<dbReference type="Proteomes" id="UP000250235">
    <property type="component" value="Unassembled WGS sequence"/>
</dbReference>
<sequence length="218" mass="23422">MSLLRRRFVCDSGSLNTLSFPGSDVSLGDEIWLVVKSSINVGQQMSLLRRHFVCDSGSLYTLSFPGSDVSLGDEIWLVVKSSINVGQQASHFDSFADSLGVIGGGIGVRRPPSSPKAAAAAASLGRKLFRPILTRRIRPCRSRQADLVQADEGILSPVVDLIDVVYRNLPSDVSLGDEIWLVVKSSIAGQQVIVSVRSIVAFRSDLLTCPDVSATSFS</sequence>
<dbReference type="AlphaFoldDB" id="A0A2Z7AV96"/>
<reference evidence="1 2" key="1">
    <citation type="journal article" date="2015" name="Proc. Natl. Acad. Sci. U.S.A.">
        <title>The resurrection genome of Boea hygrometrica: A blueprint for survival of dehydration.</title>
        <authorList>
            <person name="Xiao L."/>
            <person name="Yang G."/>
            <person name="Zhang L."/>
            <person name="Yang X."/>
            <person name="Zhao S."/>
            <person name="Ji Z."/>
            <person name="Zhou Q."/>
            <person name="Hu M."/>
            <person name="Wang Y."/>
            <person name="Chen M."/>
            <person name="Xu Y."/>
            <person name="Jin H."/>
            <person name="Xiao X."/>
            <person name="Hu G."/>
            <person name="Bao F."/>
            <person name="Hu Y."/>
            <person name="Wan P."/>
            <person name="Li L."/>
            <person name="Deng X."/>
            <person name="Kuang T."/>
            <person name="Xiang C."/>
            <person name="Zhu J.K."/>
            <person name="Oliver M.J."/>
            <person name="He Y."/>
        </authorList>
    </citation>
    <scope>NUCLEOTIDE SEQUENCE [LARGE SCALE GENOMIC DNA]</scope>
    <source>
        <strain evidence="2">cv. XS01</strain>
    </source>
</reference>
<evidence type="ECO:0000313" key="2">
    <source>
        <dbReference type="Proteomes" id="UP000250235"/>
    </source>
</evidence>
<proteinExistence type="predicted"/>
<dbReference type="EMBL" id="KV012512">
    <property type="protein sequence ID" value="KZV24810.1"/>
    <property type="molecule type" value="Genomic_DNA"/>
</dbReference>
<accession>A0A2Z7AV96</accession>
<protein>
    <submittedName>
        <fullName evidence="1">TMV resistance protein N-like</fullName>
    </submittedName>
</protein>
<name>A0A2Z7AV96_9LAMI</name>
<gene>
    <name evidence="1" type="ORF">F511_21020</name>
</gene>
<evidence type="ECO:0000313" key="1">
    <source>
        <dbReference type="EMBL" id="KZV24810.1"/>
    </source>
</evidence>
<keyword evidence="2" id="KW-1185">Reference proteome</keyword>